<dbReference type="AlphaFoldDB" id="A0AAW1LYM2"/>
<gene>
    <name evidence="1" type="ORF">QE152_g9432</name>
</gene>
<keyword evidence="2" id="KW-1185">Reference proteome</keyword>
<comment type="caution">
    <text evidence="1">The sequence shown here is derived from an EMBL/GenBank/DDBJ whole genome shotgun (WGS) entry which is preliminary data.</text>
</comment>
<name>A0AAW1LYM2_POPJA</name>
<evidence type="ECO:0000313" key="1">
    <source>
        <dbReference type="EMBL" id="KAK9738936.1"/>
    </source>
</evidence>
<organism evidence="1 2">
    <name type="scientific">Popillia japonica</name>
    <name type="common">Japanese beetle</name>
    <dbReference type="NCBI Taxonomy" id="7064"/>
    <lineage>
        <taxon>Eukaryota</taxon>
        <taxon>Metazoa</taxon>
        <taxon>Ecdysozoa</taxon>
        <taxon>Arthropoda</taxon>
        <taxon>Hexapoda</taxon>
        <taxon>Insecta</taxon>
        <taxon>Pterygota</taxon>
        <taxon>Neoptera</taxon>
        <taxon>Endopterygota</taxon>
        <taxon>Coleoptera</taxon>
        <taxon>Polyphaga</taxon>
        <taxon>Scarabaeiformia</taxon>
        <taxon>Scarabaeidae</taxon>
        <taxon>Rutelinae</taxon>
        <taxon>Popillia</taxon>
    </lineage>
</organism>
<accession>A0AAW1LYM2</accession>
<evidence type="ECO:0000313" key="2">
    <source>
        <dbReference type="Proteomes" id="UP001458880"/>
    </source>
</evidence>
<dbReference type="EMBL" id="JASPKY010000080">
    <property type="protein sequence ID" value="KAK9738936.1"/>
    <property type="molecule type" value="Genomic_DNA"/>
</dbReference>
<dbReference type="Proteomes" id="UP001458880">
    <property type="component" value="Unassembled WGS sequence"/>
</dbReference>
<sequence length="98" mass="11214">MERYEKFKKVSQLVRLKINTENTVVMLQTTTGMNGFIQGLTGDKSETVNYFLQLRAGISMKICGQIGISEDTKRYFLIEGCNERDQRASQDDNAKKQL</sequence>
<protein>
    <submittedName>
        <fullName evidence="1">Uncharacterized protein</fullName>
    </submittedName>
</protein>
<reference evidence="1 2" key="1">
    <citation type="journal article" date="2024" name="BMC Genomics">
        <title>De novo assembly and annotation of Popillia japonica's genome with initial clues to its potential as an invasive pest.</title>
        <authorList>
            <person name="Cucini C."/>
            <person name="Boschi S."/>
            <person name="Funari R."/>
            <person name="Cardaioli E."/>
            <person name="Iannotti N."/>
            <person name="Marturano G."/>
            <person name="Paoli F."/>
            <person name="Bruttini M."/>
            <person name="Carapelli A."/>
            <person name="Frati F."/>
            <person name="Nardi F."/>
        </authorList>
    </citation>
    <scope>NUCLEOTIDE SEQUENCE [LARGE SCALE GENOMIC DNA]</scope>
    <source>
        <strain evidence="1">DMR45628</strain>
    </source>
</reference>
<proteinExistence type="predicted"/>